<keyword evidence="2" id="KW-1185">Reference proteome</keyword>
<proteinExistence type="predicted"/>
<dbReference type="Proteomes" id="UP001163321">
    <property type="component" value="Chromosome 2"/>
</dbReference>
<evidence type="ECO:0000313" key="1">
    <source>
        <dbReference type="EMBL" id="KAI9916237.1"/>
    </source>
</evidence>
<organism evidence="1 2">
    <name type="scientific">Peronosclerospora sorghi</name>
    <dbReference type="NCBI Taxonomy" id="230839"/>
    <lineage>
        <taxon>Eukaryota</taxon>
        <taxon>Sar</taxon>
        <taxon>Stramenopiles</taxon>
        <taxon>Oomycota</taxon>
        <taxon>Peronosporomycetes</taxon>
        <taxon>Peronosporales</taxon>
        <taxon>Peronosporaceae</taxon>
        <taxon>Peronosclerospora</taxon>
    </lineage>
</organism>
<comment type="caution">
    <text evidence="1">The sequence shown here is derived from an EMBL/GenBank/DDBJ whole genome shotgun (WGS) entry which is preliminary data.</text>
</comment>
<dbReference type="EMBL" id="CM047581">
    <property type="protein sequence ID" value="KAI9916237.1"/>
    <property type="molecule type" value="Genomic_DNA"/>
</dbReference>
<evidence type="ECO:0000313" key="2">
    <source>
        <dbReference type="Proteomes" id="UP001163321"/>
    </source>
</evidence>
<protein>
    <submittedName>
        <fullName evidence="1">Uncharacterized protein</fullName>
    </submittedName>
</protein>
<reference evidence="1 2" key="1">
    <citation type="journal article" date="2022" name="bioRxiv">
        <title>The genome of the oomycete Peronosclerospora sorghi, a cosmopolitan pathogen of maize and sorghum, is inflated with dispersed pseudogenes.</title>
        <authorList>
            <person name="Fletcher K."/>
            <person name="Martin F."/>
            <person name="Isakeit T."/>
            <person name="Cavanaugh K."/>
            <person name="Magill C."/>
            <person name="Michelmore R."/>
        </authorList>
    </citation>
    <scope>NUCLEOTIDE SEQUENCE [LARGE SCALE GENOMIC DNA]</scope>
    <source>
        <strain evidence="1">P6</strain>
    </source>
</reference>
<name>A0ACC0WBW3_9STRA</name>
<gene>
    <name evidence="1" type="ORF">PsorP6_017930</name>
</gene>
<sequence>MASEWAKLLVLFEMVDTHWRECLTVLVSSSTTVPLSDENNGKSITSPFVQLRTATVRSEDGDGKSAHLRINLDQDQQKRIKTQMFSSDFRFNAELSLRVACGVLLASLIQIRSPKYVPSIEHRNSGSFPEWYYLGGLSYCGVAVIFCAGKNVGATPTQVCQAFYGVGMALVYNLLLFSFVRVHNFDGSYDGYVLISKKVFFGGSPYYVNSHNFYIVLPCLVLFTVTVLLLPLVNTKKFALANNLFFSTFGSTSAPRKKHF</sequence>
<accession>A0ACC0WBW3</accession>